<reference evidence="1 2" key="1">
    <citation type="journal article" date="2014" name="Am. J. Bot.">
        <title>Genome assembly and annotation for red clover (Trifolium pratense; Fabaceae).</title>
        <authorList>
            <person name="Istvanek J."/>
            <person name="Jaros M."/>
            <person name="Krenek A."/>
            <person name="Repkova J."/>
        </authorList>
    </citation>
    <scope>NUCLEOTIDE SEQUENCE [LARGE SCALE GENOMIC DNA]</scope>
    <source>
        <strain evidence="2">cv. Tatra</strain>
        <tissue evidence="1">Young leaves</tissue>
    </source>
</reference>
<evidence type="ECO:0000313" key="1">
    <source>
        <dbReference type="EMBL" id="PNX69265.1"/>
    </source>
</evidence>
<feature type="non-terminal residue" evidence="1">
    <location>
        <position position="70"/>
    </location>
</feature>
<proteinExistence type="predicted"/>
<reference evidence="1 2" key="2">
    <citation type="journal article" date="2017" name="Front. Plant Sci.">
        <title>Gene Classification and Mining of Molecular Markers Useful in Red Clover (Trifolium pratense) Breeding.</title>
        <authorList>
            <person name="Istvanek J."/>
            <person name="Dluhosova J."/>
            <person name="Dluhos P."/>
            <person name="Patkova L."/>
            <person name="Nedelnik J."/>
            <person name="Repkova J."/>
        </authorList>
    </citation>
    <scope>NUCLEOTIDE SEQUENCE [LARGE SCALE GENOMIC DNA]</scope>
    <source>
        <strain evidence="2">cv. Tatra</strain>
        <tissue evidence="1">Young leaves</tissue>
    </source>
</reference>
<evidence type="ECO:0000313" key="2">
    <source>
        <dbReference type="Proteomes" id="UP000236291"/>
    </source>
</evidence>
<sequence>SELDAEHIIQDYLKVLQDEGFTVDRSMIPKAPVNLYKPKRKSKRKADTQVEQVKPDLLAQKKVKVEQSMA</sequence>
<accession>A0A2K3KSM2</accession>
<gene>
    <name evidence="1" type="ORF">L195_g064354</name>
</gene>
<feature type="non-terminal residue" evidence="1">
    <location>
        <position position="1"/>
    </location>
</feature>
<organism evidence="1 2">
    <name type="scientific">Trifolium pratense</name>
    <name type="common">Red clover</name>
    <dbReference type="NCBI Taxonomy" id="57577"/>
    <lineage>
        <taxon>Eukaryota</taxon>
        <taxon>Viridiplantae</taxon>
        <taxon>Streptophyta</taxon>
        <taxon>Embryophyta</taxon>
        <taxon>Tracheophyta</taxon>
        <taxon>Spermatophyta</taxon>
        <taxon>Magnoliopsida</taxon>
        <taxon>eudicotyledons</taxon>
        <taxon>Gunneridae</taxon>
        <taxon>Pentapetalae</taxon>
        <taxon>rosids</taxon>
        <taxon>fabids</taxon>
        <taxon>Fabales</taxon>
        <taxon>Fabaceae</taxon>
        <taxon>Papilionoideae</taxon>
        <taxon>50 kb inversion clade</taxon>
        <taxon>NPAAA clade</taxon>
        <taxon>Hologalegina</taxon>
        <taxon>IRL clade</taxon>
        <taxon>Trifolieae</taxon>
        <taxon>Trifolium</taxon>
    </lineage>
</organism>
<dbReference type="ExpressionAtlas" id="A0A2K3KSM2">
    <property type="expression patterns" value="baseline"/>
</dbReference>
<dbReference type="EMBL" id="ASHM01245210">
    <property type="protein sequence ID" value="PNX69265.1"/>
    <property type="molecule type" value="Genomic_DNA"/>
</dbReference>
<dbReference type="Proteomes" id="UP000236291">
    <property type="component" value="Unassembled WGS sequence"/>
</dbReference>
<comment type="caution">
    <text evidence="1">The sequence shown here is derived from an EMBL/GenBank/DDBJ whole genome shotgun (WGS) entry which is preliminary data.</text>
</comment>
<dbReference type="AlphaFoldDB" id="A0A2K3KSM2"/>
<protein>
    <submittedName>
        <fullName evidence="1">Uncharacterized protein</fullName>
    </submittedName>
</protein>
<name>A0A2K3KSM2_TRIPR</name>